<dbReference type="EMBL" id="SDGY01000004">
    <property type="protein sequence ID" value="TYC46418.1"/>
    <property type="molecule type" value="Genomic_DNA"/>
</dbReference>
<keyword evidence="3" id="KW-1185">Reference proteome</keyword>
<accession>A0A6P2CKL3</accession>
<evidence type="ECO:0000259" key="1">
    <source>
        <dbReference type="Pfam" id="PF00899"/>
    </source>
</evidence>
<dbReference type="OrthoDB" id="9804286at2"/>
<dbReference type="Gene3D" id="3.40.50.720">
    <property type="entry name" value="NAD(P)-binding Rossmann-like Domain"/>
    <property type="match status" value="1"/>
</dbReference>
<dbReference type="PANTHER" id="PTHR10953:SF102">
    <property type="entry name" value="ADENYLYLTRANSFERASE AND SULFURTRANSFERASE MOCS3"/>
    <property type="match status" value="1"/>
</dbReference>
<keyword evidence="2" id="KW-0808">Transferase</keyword>
<dbReference type="AlphaFoldDB" id="A0A6P2CKL3"/>
<sequence>MMDYQEIKPKFKKAYPIVYQAKRIIIGGFGKNTVYDDETGAVEQVFKMIDGQYTIAQISKRISQQYTQFSEQDVVELIEDLNSERFIEDSELTGSGILSDYDRERYHRNINFFSSFIKLSKNKYEVQKKLKNATAGIIGLGGLGSHIVYDLAGLGIGTIKAIEYDKLDLSNLNRQILYNNDQIGQSKAQLAQKRIHDFNPEINFEIYEKQISSTKQITDFFSDVDFIILVADRPKYLMARWANEAAVKLNIPMFCAGLEAQRAMYYTVIPHQTGCVACWQNSVANRDDVSTLVLREKEYLNLLGDNTAIVPLVSTVTGMINAEILRYLTGIGRVQAAGNLIAVDFLTMRTKVIEKWDLAETCAVCGGKHFGEN</sequence>
<dbReference type="InterPro" id="IPR000594">
    <property type="entry name" value="ThiF_NAD_FAD-bd"/>
</dbReference>
<dbReference type="SUPFAM" id="SSF69572">
    <property type="entry name" value="Activating enzymes of the ubiquitin-like proteins"/>
    <property type="match status" value="1"/>
</dbReference>
<reference evidence="2 3" key="1">
    <citation type="submission" date="2019-01" db="EMBL/GenBank/DDBJ databases">
        <title>Leuconostoc litchii sp. nov., a novel lactic acid bacterium isolated from lychee.</title>
        <authorList>
            <person name="Wang L.-T."/>
        </authorList>
    </citation>
    <scope>NUCLEOTIDE SEQUENCE [LARGE SCALE GENOMIC DNA]</scope>
    <source>
        <strain evidence="2 3">MB7</strain>
    </source>
</reference>
<dbReference type="Proteomes" id="UP000442244">
    <property type="component" value="Unassembled WGS sequence"/>
</dbReference>
<dbReference type="RefSeq" id="WP_148606024.1">
    <property type="nucleotide sequence ID" value="NZ_SDGY01000004.1"/>
</dbReference>
<protein>
    <submittedName>
        <fullName evidence="2">ThiF family adenylyltransferase</fullName>
    </submittedName>
</protein>
<dbReference type="GO" id="GO:0016779">
    <property type="term" value="F:nucleotidyltransferase activity"/>
    <property type="evidence" value="ECO:0007669"/>
    <property type="project" value="UniProtKB-KW"/>
</dbReference>
<dbReference type="InterPro" id="IPR045886">
    <property type="entry name" value="ThiF/MoeB/HesA"/>
</dbReference>
<feature type="domain" description="THIF-type NAD/FAD binding fold" evidence="1">
    <location>
        <begin position="119"/>
        <end position="355"/>
    </location>
</feature>
<proteinExistence type="predicted"/>
<dbReference type="GO" id="GO:0004792">
    <property type="term" value="F:thiosulfate-cyanide sulfurtransferase activity"/>
    <property type="evidence" value="ECO:0007669"/>
    <property type="project" value="TreeGrafter"/>
</dbReference>
<name>A0A6P2CKL3_9LACO</name>
<gene>
    <name evidence="2" type="ORF">ESZ47_06925</name>
</gene>
<evidence type="ECO:0000313" key="3">
    <source>
        <dbReference type="Proteomes" id="UP000442244"/>
    </source>
</evidence>
<dbReference type="PANTHER" id="PTHR10953">
    <property type="entry name" value="UBIQUITIN-ACTIVATING ENZYME E1"/>
    <property type="match status" value="1"/>
</dbReference>
<dbReference type="GO" id="GO:0005737">
    <property type="term" value="C:cytoplasm"/>
    <property type="evidence" value="ECO:0007669"/>
    <property type="project" value="TreeGrafter"/>
</dbReference>
<evidence type="ECO:0000313" key="2">
    <source>
        <dbReference type="EMBL" id="TYC46418.1"/>
    </source>
</evidence>
<keyword evidence="2" id="KW-0548">Nucleotidyltransferase</keyword>
<dbReference type="Pfam" id="PF00899">
    <property type="entry name" value="ThiF"/>
    <property type="match status" value="1"/>
</dbReference>
<dbReference type="InterPro" id="IPR035985">
    <property type="entry name" value="Ubiquitin-activating_enz"/>
</dbReference>
<comment type="caution">
    <text evidence="2">The sequence shown here is derived from an EMBL/GenBank/DDBJ whole genome shotgun (WGS) entry which is preliminary data.</text>
</comment>
<dbReference type="GO" id="GO:0008641">
    <property type="term" value="F:ubiquitin-like modifier activating enzyme activity"/>
    <property type="evidence" value="ECO:0007669"/>
    <property type="project" value="InterPro"/>
</dbReference>
<organism evidence="2 3">
    <name type="scientific">Leuconostoc litchii</name>
    <dbReference type="NCBI Taxonomy" id="1981069"/>
    <lineage>
        <taxon>Bacteria</taxon>
        <taxon>Bacillati</taxon>
        <taxon>Bacillota</taxon>
        <taxon>Bacilli</taxon>
        <taxon>Lactobacillales</taxon>
        <taxon>Lactobacillaceae</taxon>
        <taxon>Leuconostoc</taxon>
    </lineage>
</organism>